<feature type="compositionally biased region" description="Basic and acidic residues" evidence="1">
    <location>
        <begin position="523"/>
        <end position="535"/>
    </location>
</feature>
<sequence length="567" mass="62365">MSGSSNGQSALFIDLENFVLGREENWRLEQDRHPGEDADDYDCAEDLRDLVTFATRLAGGRSLAVKRAYANYNVRRENLNSERWWDYYLQGVPNVLLGLGVEPIQVFRFPGGKNKNASDLRMAMDAAATAAEAGPHLAGKFGGGHFGQFILATSDSDFIPLSLELRRAGAEVVVIGVQDKTKPVFERFCDRFEYFEDLRAARDLLDDRQTEERKALLSAVGDLVDRHGPIRAGSVRTLVEHTGRTPDGEPMQFDPMRFGCGSTIELIERHGEDEGLVLKRTGGVQVVARAEEHAPLPPTNGYHVNGSSSKDEDEDSEGVARISLNGRRPIRETPEHSPALYRRLLLYGHPRIALVPASAWSEIANAVVARVANQSEDADARTRIYHQDLVSDITEVCAEAGIQDAAAKVRSALFQMFKAGCFLCDEHGPRRGHRDFHWSRPAVLDPALPTFEHVRDRVWRFVTGALSEKLREHGLDGSMHVGFLAELLCGPEPSPSDMVRIAAVARAAQIGPANPAPPCAERPTAERQPAERQPAERSTAQCTEAETQSAPTDEPTKPEPVAATADD</sequence>
<dbReference type="Gene3D" id="3.40.50.1010">
    <property type="entry name" value="5'-nuclease"/>
    <property type="match status" value="1"/>
</dbReference>
<dbReference type="InterPro" id="IPR021139">
    <property type="entry name" value="NYN"/>
</dbReference>
<feature type="domain" description="NYN" evidence="2">
    <location>
        <begin position="10"/>
        <end position="194"/>
    </location>
</feature>
<feature type="compositionally biased region" description="Polar residues" evidence="1">
    <location>
        <begin position="536"/>
        <end position="551"/>
    </location>
</feature>
<dbReference type="PANTHER" id="PTHR35811">
    <property type="entry name" value="SLR1870 PROTEIN"/>
    <property type="match status" value="1"/>
</dbReference>
<name>A0ABX1V8C1_9PLAN</name>
<reference evidence="3 4" key="1">
    <citation type="journal article" date="2020" name="Syst. Appl. Microbiol.">
        <title>Alienimonas chondri sp. nov., a novel planctomycete isolated from the biofilm of the red alga Chondrus crispus.</title>
        <authorList>
            <person name="Vitorino I."/>
            <person name="Albuquerque L."/>
            <person name="Wiegand S."/>
            <person name="Kallscheuer N."/>
            <person name="da Costa M.S."/>
            <person name="Lobo-da-Cunha A."/>
            <person name="Jogler C."/>
            <person name="Lage O.M."/>
        </authorList>
    </citation>
    <scope>NUCLEOTIDE SEQUENCE [LARGE SCALE GENOMIC DNA]</scope>
    <source>
        <strain evidence="3 4">LzC2</strain>
    </source>
</reference>
<dbReference type="EMBL" id="WTPX01000008">
    <property type="protein sequence ID" value="NNJ24402.1"/>
    <property type="molecule type" value="Genomic_DNA"/>
</dbReference>
<comment type="caution">
    <text evidence="3">The sequence shown here is derived from an EMBL/GenBank/DDBJ whole genome shotgun (WGS) entry which is preliminary data.</text>
</comment>
<evidence type="ECO:0000313" key="3">
    <source>
        <dbReference type="EMBL" id="NNJ24402.1"/>
    </source>
</evidence>
<proteinExistence type="predicted"/>
<evidence type="ECO:0000256" key="1">
    <source>
        <dbReference type="SAM" id="MobiDB-lite"/>
    </source>
</evidence>
<dbReference type="Pfam" id="PF01936">
    <property type="entry name" value="NYN"/>
    <property type="match status" value="1"/>
</dbReference>
<evidence type="ECO:0000259" key="2">
    <source>
        <dbReference type="Pfam" id="PF01936"/>
    </source>
</evidence>
<feature type="region of interest" description="Disordered" evidence="1">
    <location>
        <begin position="512"/>
        <end position="567"/>
    </location>
</feature>
<dbReference type="Proteomes" id="UP000609651">
    <property type="component" value="Unassembled WGS sequence"/>
</dbReference>
<protein>
    <recommendedName>
        <fullName evidence="2">NYN domain-containing protein</fullName>
    </recommendedName>
</protein>
<feature type="region of interest" description="Disordered" evidence="1">
    <location>
        <begin position="294"/>
        <end position="331"/>
    </location>
</feature>
<dbReference type="PANTHER" id="PTHR35811:SF1">
    <property type="entry name" value="HTH OST-TYPE DOMAIN-CONTAINING PROTEIN"/>
    <property type="match status" value="1"/>
</dbReference>
<evidence type="ECO:0000313" key="4">
    <source>
        <dbReference type="Proteomes" id="UP000609651"/>
    </source>
</evidence>
<keyword evidence="4" id="KW-1185">Reference proteome</keyword>
<gene>
    <name evidence="3" type="ORF">LzC2_04590</name>
</gene>
<dbReference type="RefSeq" id="WP_171183312.1">
    <property type="nucleotide sequence ID" value="NZ_WTPX01000008.1"/>
</dbReference>
<accession>A0ABX1V8C1</accession>
<organism evidence="3 4">
    <name type="scientific">Alienimonas chondri</name>
    <dbReference type="NCBI Taxonomy" id="2681879"/>
    <lineage>
        <taxon>Bacteria</taxon>
        <taxon>Pseudomonadati</taxon>
        <taxon>Planctomycetota</taxon>
        <taxon>Planctomycetia</taxon>
        <taxon>Planctomycetales</taxon>
        <taxon>Planctomycetaceae</taxon>
        <taxon>Alienimonas</taxon>
    </lineage>
</organism>